<comment type="caution">
    <text evidence="2">The sequence shown here is derived from an EMBL/GenBank/DDBJ whole genome shotgun (WGS) entry which is preliminary data.</text>
</comment>
<protein>
    <submittedName>
        <fullName evidence="2">Helix-turn-helix domain-containing protein</fullName>
    </submittedName>
</protein>
<organism evidence="2 3">
    <name type="scientific">Adlercreutzia caecimuris</name>
    <dbReference type="NCBI Taxonomy" id="671266"/>
    <lineage>
        <taxon>Bacteria</taxon>
        <taxon>Bacillati</taxon>
        <taxon>Actinomycetota</taxon>
        <taxon>Coriobacteriia</taxon>
        <taxon>Eggerthellales</taxon>
        <taxon>Eggerthellaceae</taxon>
        <taxon>Adlercreutzia</taxon>
    </lineage>
</organism>
<dbReference type="NCBIfam" id="TIGR01764">
    <property type="entry name" value="excise"/>
    <property type="match status" value="1"/>
</dbReference>
<evidence type="ECO:0000256" key="1">
    <source>
        <dbReference type="SAM" id="MobiDB-lite"/>
    </source>
</evidence>
<feature type="compositionally biased region" description="Basic residues" evidence="1">
    <location>
        <begin position="255"/>
        <end position="277"/>
    </location>
</feature>
<dbReference type="EMBL" id="SSTJ01000002">
    <property type="protein sequence ID" value="THG38221.1"/>
    <property type="molecule type" value="Genomic_DNA"/>
</dbReference>
<dbReference type="RefSeq" id="WP_016308670.1">
    <property type="nucleotide sequence ID" value="NZ_CAJTBT010000004.1"/>
</dbReference>
<dbReference type="AlphaFoldDB" id="A0A4S4G5V4"/>
<accession>A0A4S4G5V4</accession>
<reference evidence="2 3" key="1">
    <citation type="submission" date="2019-04" db="EMBL/GenBank/DDBJ databases">
        <title>Microbes associate with the intestines of laboratory mice.</title>
        <authorList>
            <person name="Navarre W."/>
            <person name="Wong E."/>
            <person name="Huang K.C."/>
            <person name="Tropini C."/>
            <person name="Ng K."/>
            <person name="Yu B."/>
        </authorList>
    </citation>
    <scope>NUCLEOTIDE SEQUENCE [LARGE SCALE GENOMIC DNA]</scope>
    <source>
        <strain evidence="2 3">NM80_B27</strain>
    </source>
</reference>
<proteinExistence type="predicted"/>
<dbReference type="GeneID" id="82190061"/>
<dbReference type="Proteomes" id="UP000308978">
    <property type="component" value="Unassembled WGS sequence"/>
</dbReference>
<dbReference type="InterPro" id="IPR010093">
    <property type="entry name" value="SinI_DNA-bd"/>
</dbReference>
<dbReference type="GO" id="GO:0003677">
    <property type="term" value="F:DNA binding"/>
    <property type="evidence" value="ECO:0007669"/>
    <property type="project" value="InterPro"/>
</dbReference>
<gene>
    <name evidence="2" type="ORF">E5986_01995</name>
</gene>
<sequence>MKLEDVTVQELLDSSWFWSDFEEDPNNRASLWKKIENDPSALVKVNLLDQMDTGTLLDRDSFHRADFYEVDFNDYARLFLAKGEYSEKGHLRGKEIDYLRDYSGIKLLIQDLGDVYALYLKDYEFGFIRPLGMCIYECYPEDERELTEKYGREAFIRDHVLLELENVIWEDDFDLKQELYDYYHNIPDINSPLIEAQMDIEGLLTSKEASEKLGVSLQRIKQMVDDRLLDGYKFGSKLLITSSSVDQRLEYIKNHGGKKPTRGKPRKQKPVRKRPQD</sequence>
<name>A0A4S4G5V4_9ACTN</name>
<evidence type="ECO:0000313" key="3">
    <source>
        <dbReference type="Proteomes" id="UP000308978"/>
    </source>
</evidence>
<evidence type="ECO:0000313" key="2">
    <source>
        <dbReference type="EMBL" id="THG38221.1"/>
    </source>
</evidence>
<feature type="region of interest" description="Disordered" evidence="1">
    <location>
        <begin position="252"/>
        <end position="277"/>
    </location>
</feature>